<evidence type="ECO:0000313" key="3">
    <source>
        <dbReference type="Proteomes" id="UP000199632"/>
    </source>
</evidence>
<dbReference type="EMBL" id="FNQB01000005">
    <property type="protein sequence ID" value="SDZ64832.1"/>
    <property type="molecule type" value="Genomic_DNA"/>
</dbReference>
<feature type="chain" id="PRO_5039112080" evidence="1">
    <location>
        <begin position="20"/>
        <end position="220"/>
    </location>
</feature>
<sequence>MVASTSWAGALAKAAGASAVTVIAPANVQHPPDYDAKPSDLAAVAGADYILYAEFDGFAAKIKEATGGTGELVPVELENTPAKIRAEVTRLGAMFGTESAATTWLSSFDTEYAALSSGVKAKVPTTPPVVVSHLFMGYWGEFAGLQVQATYGPEPITPGQLAELTAKKPTIVLANSHIPGANPEIPGAKRVDIVNFPADDLDLLGVFRTNAQRLTAAVAG</sequence>
<evidence type="ECO:0000313" key="2">
    <source>
        <dbReference type="EMBL" id="SDZ64832.1"/>
    </source>
</evidence>
<organism evidence="2 3">
    <name type="scientific">Asanoa ishikariensis</name>
    <dbReference type="NCBI Taxonomy" id="137265"/>
    <lineage>
        <taxon>Bacteria</taxon>
        <taxon>Bacillati</taxon>
        <taxon>Actinomycetota</taxon>
        <taxon>Actinomycetes</taxon>
        <taxon>Micromonosporales</taxon>
        <taxon>Micromonosporaceae</taxon>
        <taxon>Asanoa</taxon>
    </lineage>
</organism>
<accession>A0A1H3UR03</accession>
<evidence type="ECO:0000256" key="1">
    <source>
        <dbReference type="SAM" id="SignalP"/>
    </source>
</evidence>
<dbReference type="SUPFAM" id="SSF53807">
    <property type="entry name" value="Helical backbone' metal receptor"/>
    <property type="match status" value="1"/>
</dbReference>
<name>A0A1H3UR03_9ACTN</name>
<dbReference type="AlphaFoldDB" id="A0A1H3UR03"/>
<gene>
    <name evidence="2" type="ORF">SAMN05421684_7846</name>
</gene>
<keyword evidence="1" id="KW-0732">Signal</keyword>
<feature type="signal peptide" evidence="1">
    <location>
        <begin position="1"/>
        <end position="19"/>
    </location>
</feature>
<dbReference type="Proteomes" id="UP000199632">
    <property type="component" value="Unassembled WGS sequence"/>
</dbReference>
<dbReference type="STRING" id="137265.SAMN05421684_7846"/>
<keyword evidence="3" id="KW-1185">Reference proteome</keyword>
<proteinExistence type="predicted"/>
<reference evidence="3" key="1">
    <citation type="submission" date="2016-10" db="EMBL/GenBank/DDBJ databases">
        <authorList>
            <person name="Varghese N."/>
            <person name="Submissions S."/>
        </authorList>
    </citation>
    <scope>NUCLEOTIDE SEQUENCE [LARGE SCALE GENOMIC DNA]</scope>
    <source>
        <strain evidence="3">DSM 44718</strain>
    </source>
</reference>
<protein>
    <submittedName>
        <fullName evidence="2">Zinc transport system substrate-binding protein</fullName>
    </submittedName>
</protein>
<dbReference type="RefSeq" id="WP_218137115.1">
    <property type="nucleotide sequence ID" value="NZ_BOND01000029.1"/>
</dbReference>
<dbReference type="Gene3D" id="3.40.50.1980">
    <property type="entry name" value="Nitrogenase molybdenum iron protein domain"/>
    <property type="match status" value="1"/>
</dbReference>